<keyword evidence="3" id="KW-1185">Reference proteome</keyword>
<sequence>MGVLRKLKAAYRRIKTRVHHDRKPFSPPQSPIRDAAAFYQHTNGQIQPEPTEGIPPARTHRRNQMADIREPLELTHKSYTTASGVVIPADFSYDRPKKIYRVSGIMPRSYWDVNMDLDEEEDNEMLDEDMIMVNKIESESFDGDDEASIFGDSEVLTASDSSFNTLCRTTELSLAGHHHTQDRRSVQIESSRSLPEVSENVVGDDIHMPAPRGIHILSAQHTRRVRGLRINNGGNGPSRIVRIIGGGEASSGDEQPRPVWR</sequence>
<dbReference type="Proteomes" id="UP000756921">
    <property type="component" value="Unassembled WGS sequence"/>
</dbReference>
<dbReference type="EMBL" id="WJXW01000014">
    <property type="protein sequence ID" value="KAF9730354.1"/>
    <property type="molecule type" value="Genomic_DNA"/>
</dbReference>
<reference evidence="2" key="1">
    <citation type="journal article" date="2020" name="Mol. Plant Microbe Interact.">
        <title>Genome Sequence of the Biocontrol Agent Coniothyrium minitans strain Conio (IMI 134523).</title>
        <authorList>
            <person name="Patel D."/>
            <person name="Shittu T.A."/>
            <person name="Baroncelli R."/>
            <person name="Muthumeenakshi S."/>
            <person name="Osborne T.H."/>
            <person name="Janganan T.K."/>
            <person name="Sreenivasaprasad S."/>
        </authorList>
    </citation>
    <scope>NUCLEOTIDE SEQUENCE</scope>
    <source>
        <strain evidence="2">Conio</strain>
    </source>
</reference>
<name>A0A9P6G9W1_9PLEO</name>
<dbReference type="OrthoDB" id="10411333at2759"/>
<evidence type="ECO:0000256" key="1">
    <source>
        <dbReference type="SAM" id="MobiDB-lite"/>
    </source>
</evidence>
<feature type="region of interest" description="Disordered" evidence="1">
    <location>
        <begin position="176"/>
        <end position="196"/>
    </location>
</feature>
<dbReference type="AlphaFoldDB" id="A0A9P6G9W1"/>
<evidence type="ECO:0000313" key="3">
    <source>
        <dbReference type="Proteomes" id="UP000756921"/>
    </source>
</evidence>
<evidence type="ECO:0000313" key="2">
    <source>
        <dbReference type="EMBL" id="KAF9730354.1"/>
    </source>
</evidence>
<gene>
    <name evidence="2" type="ORF">PMIN01_11223</name>
</gene>
<accession>A0A9P6G9W1</accession>
<comment type="caution">
    <text evidence="2">The sequence shown here is derived from an EMBL/GenBank/DDBJ whole genome shotgun (WGS) entry which is preliminary data.</text>
</comment>
<proteinExistence type="predicted"/>
<organism evidence="2 3">
    <name type="scientific">Paraphaeosphaeria minitans</name>
    <dbReference type="NCBI Taxonomy" id="565426"/>
    <lineage>
        <taxon>Eukaryota</taxon>
        <taxon>Fungi</taxon>
        <taxon>Dikarya</taxon>
        <taxon>Ascomycota</taxon>
        <taxon>Pezizomycotina</taxon>
        <taxon>Dothideomycetes</taxon>
        <taxon>Pleosporomycetidae</taxon>
        <taxon>Pleosporales</taxon>
        <taxon>Massarineae</taxon>
        <taxon>Didymosphaeriaceae</taxon>
        <taxon>Paraphaeosphaeria</taxon>
    </lineage>
</organism>
<protein>
    <submittedName>
        <fullName evidence="2">Uncharacterized protein</fullName>
    </submittedName>
</protein>